<sequence>MTIQRKASWQKKLIIILFAFVLLFAFAGCKKDEQTSVDPTSQEPESPRVEEKEPKSENKQPEYKYKAPLTNMGVEKEVNNRPIAVFVENSPNARPQSGLDKADIVYEVMAEGGITRFIGIFQSQKPETIGPIRSAREYMLDIANDYDAVIVHAGGSPGALSRIQKEKLPSISEIINGSYFKREKFRKAPHNVYSNIDLLTKGAQTLKFRDNYTLPSLSFRAEGQEVQGTVSKEFVIPYGNIYQVKYIYDEEKQRYQRFINNEPHADMTSKEQLTANNILVAYARHNIVDKVGRIDINLKTTGKGFAFQEGKMIDVTWRHVNGMMRFYNGNDEIALMPGNTWIQIVPDVITVNVQK</sequence>
<evidence type="ECO:0000256" key="1">
    <source>
        <dbReference type="SAM" id="MobiDB-lite"/>
    </source>
</evidence>
<dbReference type="Proteomes" id="UP000095255">
    <property type="component" value="Unassembled WGS sequence"/>
</dbReference>
<evidence type="ECO:0000259" key="2">
    <source>
        <dbReference type="Pfam" id="PF11258"/>
    </source>
</evidence>
<organism evidence="4 5">
    <name type="scientific">Desulfuribacillus stibiiarsenatis</name>
    <dbReference type="NCBI Taxonomy" id="1390249"/>
    <lineage>
        <taxon>Bacteria</taxon>
        <taxon>Bacillati</taxon>
        <taxon>Bacillota</taxon>
        <taxon>Desulfuribacillia</taxon>
        <taxon>Desulfuribacillales</taxon>
        <taxon>Desulfuribacillaceae</taxon>
        <taxon>Desulfuribacillus</taxon>
    </lineage>
</organism>
<dbReference type="OrthoDB" id="9779102at2"/>
<name>A0A1E5L501_9FIRM</name>
<dbReference type="SUPFAM" id="SSF159774">
    <property type="entry name" value="YerB-like"/>
    <property type="match status" value="1"/>
</dbReference>
<evidence type="ECO:0000313" key="5">
    <source>
        <dbReference type="Proteomes" id="UP000095255"/>
    </source>
</evidence>
<gene>
    <name evidence="4" type="ORF">BHU72_06165</name>
</gene>
<dbReference type="Pfam" id="PF17479">
    <property type="entry name" value="DUF3048_C"/>
    <property type="match status" value="1"/>
</dbReference>
<dbReference type="STRING" id="1390249.BHU72_06165"/>
<dbReference type="InterPro" id="IPR023158">
    <property type="entry name" value="YerB-like_sf"/>
</dbReference>
<feature type="compositionally biased region" description="Basic and acidic residues" evidence="1">
    <location>
        <begin position="45"/>
        <end position="64"/>
    </location>
</feature>
<dbReference type="Pfam" id="PF11258">
    <property type="entry name" value="DUF3048"/>
    <property type="match status" value="1"/>
</dbReference>
<dbReference type="InterPro" id="IPR035328">
    <property type="entry name" value="DUF3048_C"/>
</dbReference>
<accession>A0A1E5L501</accession>
<keyword evidence="5" id="KW-1185">Reference proteome</keyword>
<feature type="region of interest" description="Disordered" evidence="1">
    <location>
        <begin position="34"/>
        <end position="64"/>
    </location>
</feature>
<feature type="domain" description="DUF3048" evidence="3">
    <location>
        <begin position="236"/>
        <end position="342"/>
    </location>
</feature>
<dbReference type="Gene3D" id="3.50.90.10">
    <property type="entry name" value="YerB-like"/>
    <property type="match status" value="1"/>
</dbReference>
<evidence type="ECO:0008006" key="6">
    <source>
        <dbReference type="Google" id="ProtNLM"/>
    </source>
</evidence>
<feature type="domain" description="DUF3048" evidence="2">
    <location>
        <begin position="69"/>
        <end position="208"/>
    </location>
</feature>
<reference evidence="4 5" key="1">
    <citation type="submission" date="2016-09" db="EMBL/GenBank/DDBJ databases">
        <title>Desulfuribacillus arsenicus sp. nov., an obligately anaerobic, dissimilatory arsenic- and antimonate-reducing bacterium isolated from anoxic sediments.</title>
        <authorList>
            <person name="Abin C.A."/>
            <person name="Hollibaugh J.T."/>
        </authorList>
    </citation>
    <scope>NUCLEOTIDE SEQUENCE [LARGE SCALE GENOMIC DNA]</scope>
    <source>
        <strain evidence="4 5">MLFW-2</strain>
    </source>
</reference>
<dbReference type="RefSeq" id="WP_069702518.1">
    <property type="nucleotide sequence ID" value="NZ_MJAT01000033.1"/>
</dbReference>
<dbReference type="EMBL" id="MJAT01000033">
    <property type="protein sequence ID" value="OEH85191.1"/>
    <property type="molecule type" value="Genomic_DNA"/>
</dbReference>
<evidence type="ECO:0000259" key="3">
    <source>
        <dbReference type="Pfam" id="PF17479"/>
    </source>
</evidence>
<protein>
    <recommendedName>
        <fullName evidence="6">Lipoprotein YerB</fullName>
    </recommendedName>
</protein>
<evidence type="ECO:0000313" key="4">
    <source>
        <dbReference type="EMBL" id="OEH85191.1"/>
    </source>
</evidence>
<dbReference type="InterPro" id="IPR021416">
    <property type="entry name" value="DUF3048_N"/>
</dbReference>
<dbReference type="AlphaFoldDB" id="A0A1E5L501"/>
<proteinExistence type="predicted"/>
<dbReference type="PROSITE" id="PS51257">
    <property type="entry name" value="PROKAR_LIPOPROTEIN"/>
    <property type="match status" value="1"/>
</dbReference>
<comment type="caution">
    <text evidence="4">The sequence shown here is derived from an EMBL/GenBank/DDBJ whole genome shotgun (WGS) entry which is preliminary data.</text>
</comment>